<evidence type="ECO:0000313" key="2">
    <source>
        <dbReference type="EMBL" id="WGC85944.1"/>
    </source>
</evidence>
<protein>
    <submittedName>
        <fullName evidence="2">Uncharacterized protein</fullName>
    </submittedName>
</protein>
<evidence type="ECO:0000256" key="1">
    <source>
        <dbReference type="SAM" id="SignalP"/>
    </source>
</evidence>
<gene>
    <name evidence="2" type="ORF">OJY61_21705</name>
</gene>
<evidence type="ECO:0000313" key="3">
    <source>
        <dbReference type="Proteomes" id="UP001163285"/>
    </source>
</evidence>
<sequence length="73" mass="7740">MNITHRLLLVIALGAGWAQQGSAAVSKTVWPNAALRHFLLIENQEDNNLFVAPTDGLDPRLTGANAQGGSTLC</sequence>
<name>A0AAF0JZ09_AERCA</name>
<dbReference type="EMBL" id="CP110176">
    <property type="protein sequence ID" value="WGC85944.1"/>
    <property type="molecule type" value="Genomic_DNA"/>
</dbReference>
<dbReference type="Proteomes" id="UP001163285">
    <property type="component" value="Chromosome"/>
</dbReference>
<dbReference type="RefSeq" id="WP_232048206.1">
    <property type="nucleotide sequence ID" value="NZ_AP019195.1"/>
</dbReference>
<reference evidence="2" key="1">
    <citation type="submission" date="2023-04" db="EMBL/GenBank/DDBJ databases">
        <title>Whole Genome Sequence of Multi-drug resistant Aeromonas caviae as a gut pathogen in newborn.</title>
        <authorList>
            <person name="Jadhav S.V."/>
            <person name="Saroj S.D."/>
            <person name="Saha U.B."/>
            <person name="Sen S."/>
            <person name="Kher A."/>
        </authorList>
    </citation>
    <scope>NUCLEOTIDE SEQUENCE</scope>
    <source>
        <strain evidence="2">SVJ23</strain>
    </source>
</reference>
<organism evidence="2 3">
    <name type="scientific">Aeromonas caviae</name>
    <name type="common">Aeromonas punctata</name>
    <dbReference type="NCBI Taxonomy" id="648"/>
    <lineage>
        <taxon>Bacteria</taxon>
        <taxon>Pseudomonadati</taxon>
        <taxon>Pseudomonadota</taxon>
        <taxon>Gammaproteobacteria</taxon>
        <taxon>Aeromonadales</taxon>
        <taxon>Aeromonadaceae</taxon>
        <taxon>Aeromonas</taxon>
    </lineage>
</organism>
<feature type="chain" id="PRO_5042284922" evidence="1">
    <location>
        <begin position="24"/>
        <end position="73"/>
    </location>
</feature>
<dbReference type="AlphaFoldDB" id="A0AAF0JZ09"/>
<accession>A0AAF0JZ09</accession>
<keyword evidence="1" id="KW-0732">Signal</keyword>
<feature type="signal peptide" evidence="1">
    <location>
        <begin position="1"/>
        <end position="23"/>
    </location>
</feature>
<proteinExistence type="predicted"/>